<feature type="signal peptide" evidence="2">
    <location>
        <begin position="1"/>
        <end position="23"/>
    </location>
</feature>
<feature type="transmembrane region" description="Helical" evidence="1">
    <location>
        <begin position="82"/>
        <end position="103"/>
    </location>
</feature>
<keyword evidence="1" id="KW-0472">Membrane</keyword>
<dbReference type="RefSeq" id="WP_231897825.1">
    <property type="nucleotide sequence ID" value="NZ_LT960611.1"/>
</dbReference>
<proteinExistence type="predicted"/>
<feature type="chain" id="PRO_5014705562" description="Conjugal transfer protein TrbC" evidence="2">
    <location>
        <begin position="24"/>
        <end position="106"/>
    </location>
</feature>
<evidence type="ECO:0000313" key="3">
    <source>
        <dbReference type="EMBL" id="SON51500.1"/>
    </source>
</evidence>
<reference evidence="3 4" key="1">
    <citation type="submission" date="2017-10" db="EMBL/GenBank/DDBJ databases">
        <authorList>
            <person name="Banno H."/>
            <person name="Chua N.-H."/>
        </authorList>
    </citation>
    <scope>NUCLEOTIDE SEQUENCE [LARGE SCALE GENOMIC DNA]</scope>
    <source>
        <strain evidence="3">Vibrio tapetis CECT4600</strain>
    </source>
</reference>
<keyword evidence="4" id="KW-1185">Reference proteome</keyword>
<dbReference type="EMBL" id="LT960611">
    <property type="protein sequence ID" value="SON51500.1"/>
    <property type="molecule type" value="Genomic_DNA"/>
</dbReference>
<sequence>MNKLIKGGGALALYCTFLSPASAAVSLGSGGSGLFAKFTAFLQSIVNFLGGTGTLFVVFAAASAAIMMWIFMPKNAGPAIAWLFRICIGAIMLFGVGLLITMLQGF</sequence>
<dbReference type="AlphaFoldDB" id="A0A2N8ZHW2"/>
<evidence type="ECO:0000256" key="1">
    <source>
        <dbReference type="SAM" id="Phobius"/>
    </source>
</evidence>
<accession>A0A2N8ZHW2</accession>
<name>A0A2N8ZHW2_9VIBR</name>
<evidence type="ECO:0008006" key="5">
    <source>
        <dbReference type="Google" id="ProtNLM"/>
    </source>
</evidence>
<protein>
    <recommendedName>
        <fullName evidence="5">Conjugal transfer protein TrbC</fullName>
    </recommendedName>
</protein>
<gene>
    <name evidence="3" type="ORF">VTAP4600_A3553</name>
</gene>
<organism evidence="3 4">
    <name type="scientific">Vibrio tapetis subsp. tapetis</name>
    <dbReference type="NCBI Taxonomy" id="1671868"/>
    <lineage>
        <taxon>Bacteria</taxon>
        <taxon>Pseudomonadati</taxon>
        <taxon>Pseudomonadota</taxon>
        <taxon>Gammaproteobacteria</taxon>
        <taxon>Vibrionales</taxon>
        <taxon>Vibrionaceae</taxon>
        <taxon>Vibrio</taxon>
    </lineage>
</organism>
<feature type="transmembrane region" description="Helical" evidence="1">
    <location>
        <begin position="47"/>
        <end position="70"/>
    </location>
</feature>
<evidence type="ECO:0000313" key="4">
    <source>
        <dbReference type="Proteomes" id="UP000235828"/>
    </source>
</evidence>
<keyword evidence="1" id="KW-0812">Transmembrane</keyword>
<keyword evidence="1" id="KW-1133">Transmembrane helix</keyword>
<dbReference type="KEGG" id="vta:A3553"/>
<keyword evidence="2" id="KW-0732">Signal</keyword>
<dbReference type="Proteomes" id="UP000235828">
    <property type="component" value="Chromosome A"/>
</dbReference>
<evidence type="ECO:0000256" key="2">
    <source>
        <dbReference type="SAM" id="SignalP"/>
    </source>
</evidence>